<comment type="caution">
    <text evidence="6">The sequence shown here is derived from an EMBL/GenBank/DDBJ whole genome shotgun (WGS) entry which is preliminary data.</text>
</comment>
<dbReference type="InterPro" id="IPR011048">
    <property type="entry name" value="Haem_d1_sf"/>
</dbReference>
<protein>
    <recommendedName>
        <fullName evidence="8">DNA damage-binding protein 1</fullName>
    </recommendedName>
</protein>
<proteinExistence type="predicted"/>
<evidence type="ECO:0008006" key="8">
    <source>
        <dbReference type="Google" id="ProtNLM"/>
    </source>
</evidence>
<dbReference type="SUPFAM" id="SSF51004">
    <property type="entry name" value="C-terminal (heme d1) domain of cytochrome cd1-nitrite reductase"/>
    <property type="match status" value="1"/>
</dbReference>
<keyword evidence="2" id="KW-0539">Nucleus</keyword>
<dbReference type="Gene3D" id="1.10.150.910">
    <property type="match status" value="1"/>
</dbReference>
<dbReference type="InterPro" id="IPR050358">
    <property type="entry name" value="RSE1/DDB1/CFT1"/>
</dbReference>
<dbReference type="AlphaFoldDB" id="A0A2V0PIY9"/>
<dbReference type="InterPro" id="IPR058543">
    <property type="entry name" value="Beta-prop_RSE1/DDB1/CPSF1_2nd"/>
</dbReference>
<comment type="subcellular location">
    <subcellularLocation>
        <location evidence="1">Nucleus</location>
    </subcellularLocation>
</comment>
<accession>A0A2V0PIY9</accession>
<dbReference type="InParanoid" id="A0A2V0PIY9"/>
<gene>
    <name evidence="6" type="ORF">Rsub_12402</name>
</gene>
<evidence type="ECO:0000256" key="1">
    <source>
        <dbReference type="ARBA" id="ARBA00004123"/>
    </source>
</evidence>
<feature type="domain" description="RSE1/DDB1/CPSF1 second beta-propeller" evidence="5">
    <location>
        <begin position="484"/>
        <end position="794"/>
    </location>
</feature>
<evidence type="ECO:0000256" key="2">
    <source>
        <dbReference type="ARBA" id="ARBA00023242"/>
    </source>
</evidence>
<organism evidence="6 7">
    <name type="scientific">Raphidocelis subcapitata</name>
    <dbReference type="NCBI Taxonomy" id="307507"/>
    <lineage>
        <taxon>Eukaryota</taxon>
        <taxon>Viridiplantae</taxon>
        <taxon>Chlorophyta</taxon>
        <taxon>core chlorophytes</taxon>
        <taxon>Chlorophyceae</taxon>
        <taxon>CS clade</taxon>
        <taxon>Sphaeropleales</taxon>
        <taxon>Selenastraceae</taxon>
        <taxon>Raphidocelis</taxon>
    </lineage>
</organism>
<dbReference type="Pfam" id="PF10433">
    <property type="entry name" value="Beta-prop_RSE1_1st"/>
    <property type="match status" value="1"/>
</dbReference>
<sequence length="1198" mass="124426">MAQSMEVDAPASASAGRPPSTLYNYVVTAQQPTAVTHAAVGNFVAPGEINLVLSKSTHIEVITLTPEGLQNALDIPVYGRISALRLFKPKAAAQDLLFVLTEHYRFFILRHDAAAGAPVTVASGDVSDTIGRPVDNGQLGLLDPECRCIGLHLYDGLLKVVPLDPATGTPGPEAFSARLEELNVIDAAFLAGCPTPTVALLYEDAKHARHIKTYCVGLRSKDLEEGPLAHQNLDAGASMLIPVPAPLCGAIVVGESVVTYFSAGAAPYQRSAALRQTIVRAYCQIDEDGSRYLLGDYLGGLHLLVLACVDGAVVGLKLQPLGTTSAASALAYLDSGVAFVGSRSGDHQLIRLHSEPLGGAAPAGAAGDAAAGAGAAGAGSSAAGAAAPAAAAGAAPASGAAAAAAPGAGEDGAAPLAGGGGEEAAGAAPPPCYVEVLDSFTSLAPILDFAVQDMDRAGQGQLVMACGTLRDGSLRVVRNGIGLNELNCVELAGIRGVWALRPGWRDAHDRLLVLTFVGETRLLAIDEDDELGEVELEGFDSARQTLLCSNTAHDTLLQVTSAGARLINATGSRLLAEWAPPAGSSLNIAASSPTQLLVSTGGGSLTLLDIGPGGFTVAGTTTLPAEVACLDITPLGDDAESSSMAAVGTWSMEVCLLALPGLRQLESVGLGAERVIPRSVLLAGFEGGAARHLLVGLGDGALHSWRLDPTSGALSDKKQIQLGAKPIQLRTFAAGGVSYVFAACDRPTIIYSQNRKLIYSNLNESEVNFMAPFNSASFPDSLAIAKEDSLTLGTIDAIQKLHVRSVPLGEQPRRLALQEATRTLGVATAGLLGGMAPSGAPQDRGQLIIFDDATFDRLAAYGLGPQELACSLTSVVFAGDDTPYYALGTAIVKPEEYEPSKGRLLLLAYRGAGRLEVVESREVKGAVYALAPFQGKLLAAVNSKVHVFKWTPGNGNGSSGGGGAELVSETSTPVQVLSLFLAARGDFILVGDLMKSLTLLAYRSAEGSLEVRARDLDSKWLTALAALDDDTYAIADNSHNLVVLRNNSDAASDEERARLQAVGCFHLGEFVNAMRHGSLVMRLPDSELASIPTLLFGGVEGAIGVMASLPQELYALLEKLQGAMQKVVQGVGGLDHAAWRAFRDERRSEAARNIIDGDLVETFLDLARDQAAQVVALMGPGHTVEDITRRVEELTRLV</sequence>
<dbReference type="Proteomes" id="UP000247498">
    <property type="component" value="Unassembled WGS sequence"/>
</dbReference>
<dbReference type="Gene3D" id="2.130.10.10">
    <property type="entry name" value="YVTN repeat-like/Quinoprotein amine dehydrogenase"/>
    <property type="match status" value="3"/>
</dbReference>
<dbReference type="InterPro" id="IPR018846">
    <property type="entry name" value="Beta-prop_RSE1/DDB1/CPSF1_1st"/>
</dbReference>
<dbReference type="PANTHER" id="PTHR10644">
    <property type="entry name" value="DNA REPAIR/RNA PROCESSING CPSF FAMILY"/>
    <property type="match status" value="1"/>
</dbReference>
<dbReference type="InterPro" id="IPR015943">
    <property type="entry name" value="WD40/YVTN_repeat-like_dom_sf"/>
</dbReference>
<dbReference type="OrthoDB" id="433457at2759"/>
<name>A0A2V0PIY9_9CHLO</name>
<evidence type="ECO:0000259" key="4">
    <source>
        <dbReference type="Pfam" id="PF10433"/>
    </source>
</evidence>
<dbReference type="EMBL" id="BDRX01000172">
    <property type="protein sequence ID" value="GBF99774.1"/>
    <property type="molecule type" value="Genomic_DNA"/>
</dbReference>
<evidence type="ECO:0000259" key="5">
    <source>
        <dbReference type="Pfam" id="PF23726"/>
    </source>
</evidence>
<dbReference type="InterPro" id="IPR004871">
    <property type="entry name" value="RSE1/DDB1/CPSF1_C"/>
</dbReference>
<dbReference type="FunCoup" id="A0A2V0PIY9">
    <property type="interactions" value="2435"/>
</dbReference>
<dbReference type="GO" id="GO:0005634">
    <property type="term" value="C:nucleus"/>
    <property type="evidence" value="ECO:0007669"/>
    <property type="project" value="UniProtKB-SubCell"/>
</dbReference>
<dbReference type="Pfam" id="PF23726">
    <property type="entry name" value="Beta-prop_RSE1_2nd"/>
    <property type="match status" value="1"/>
</dbReference>
<dbReference type="STRING" id="307507.A0A2V0PIY9"/>
<keyword evidence="7" id="KW-1185">Reference proteome</keyword>
<evidence type="ECO:0000313" key="7">
    <source>
        <dbReference type="Proteomes" id="UP000247498"/>
    </source>
</evidence>
<dbReference type="Pfam" id="PF03178">
    <property type="entry name" value="CPSF_A"/>
    <property type="match status" value="1"/>
</dbReference>
<feature type="domain" description="RSE1/DDB1/CPSF1 first beta-propeller" evidence="4">
    <location>
        <begin position="34"/>
        <end position="356"/>
    </location>
</feature>
<dbReference type="GO" id="GO:0003676">
    <property type="term" value="F:nucleic acid binding"/>
    <property type="evidence" value="ECO:0007669"/>
    <property type="project" value="InterPro"/>
</dbReference>
<evidence type="ECO:0000259" key="3">
    <source>
        <dbReference type="Pfam" id="PF03178"/>
    </source>
</evidence>
<feature type="domain" description="RSE1/DDB1/CPSF1 C-terminal" evidence="3">
    <location>
        <begin position="846"/>
        <end position="1165"/>
    </location>
</feature>
<evidence type="ECO:0000313" key="6">
    <source>
        <dbReference type="EMBL" id="GBF99774.1"/>
    </source>
</evidence>
<reference evidence="6 7" key="1">
    <citation type="journal article" date="2018" name="Sci. Rep.">
        <title>Raphidocelis subcapitata (=Pseudokirchneriella subcapitata) provides an insight into genome evolution and environmental adaptations in the Sphaeropleales.</title>
        <authorList>
            <person name="Suzuki S."/>
            <person name="Yamaguchi H."/>
            <person name="Nakajima N."/>
            <person name="Kawachi M."/>
        </authorList>
    </citation>
    <scope>NUCLEOTIDE SEQUENCE [LARGE SCALE GENOMIC DNA]</scope>
    <source>
        <strain evidence="6 7">NIES-35</strain>
    </source>
</reference>